<organism evidence="7 8">
    <name type="scientific">Thiomicrorhabdus heinhorstiae</name>
    <dbReference type="NCBI Taxonomy" id="2748010"/>
    <lineage>
        <taxon>Bacteria</taxon>
        <taxon>Pseudomonadati</taxon>
        <taxon>Pseudomonadota</taxon>
        <taxon>Gammaproteobacteria</taxon>
        <taxon>Thiotrichales</taxon>
        <taxon>Piscirickettsiaceae</taxon>
        <taxon>Thiomicrorhabdus</taxon>
    </lineage>
</organism>
<keyword evidence="1 4" id="KW-0732">Signal</keyword>
<dbReference type="InterPro" id="IPR002372">
    <property type="entry name" value="PQQ_rpt_dom"/>
</dbReference>
<dbReference type="SUPFAM" id="SSF50998">
    <property type="entry name" value="Quinoprotein alcohol dehydrogenase-like"/>
    <property type="match status" value="1"/>
</dbReference>
<comment type="similarity">
    <text evidence="4">Belongs to the BamB family.</text>
</comment>
<evidence type="ECO:0000256" key="5">
    <source>
        <dbReference type="SAM" id="SignalP"/>
    </source>
</evidence>
<dbReference type="InterPro" id="IPR015943">
    <property type="entry name" value="WD40/YVTN_repeat-like_dom_sf"/>
</dbReference>
<dbReference type="InterPro" id="IPR018391">
    <property type="entry name" value="PQQ_b-propeller_rpt"/>
</dbReference>
<evidence type="ECO:0000256" key="2">
    <source>
        <dbReference type="ARBA" id="ARBA00023136"/>
    </source>
</evidence>
<dbReference type="SMART" id="SM00564">
    <property type="entry name" value="PQQ"/>
    <property type="match status" value="6"/>
</dbReference>
<sequence length="406" mass="44934">MKIRLLLLSAVLLGGCSSNANIPEPTPLVPLESPYSLHKNWEVSLSSLPNLDARGLAFSEDDQAVYIANSEGYVVALHKENRSRWTDQVEWQARFDEHVVSGPTLSGDELLIGTSKGMLKALSKENGGLLWQTQLSSEVISRPTVSGDKIYTRTVDGKLYALNLKDGSVVWANENQVPKLSLRGSPDVLVVEDYVFVAWESGVVQALSAITGELLWETRIASPKGRTDLERIVDIQANLVMKDNRLYALGFHGKLASINPLNGDFYFVKNLSGYRDFVADDKALYAVDEEGVLQAFDLMTGAPLWKQAAFKQRLVGDLHLYGDQLLLSDGWGYLHWVNKLQGIEYARAKHSNEYGEGDRILKVMVEGKRLYVLDGDGLVTSYNVVPSNLSLFRAELAGDDKKADAE</sequence>
<dbReference type="Pfam" id="PF13360">
    <property type="entry name" value="PQQ_2"/>
    <property type="match status" value="1"/>
</dbReference>
<dbReference type="EMBL" id="JACBGI020000028">
    <property type="protein sequence ID" value="MBF6058807.1"/>
    <property type="molecule type" value="Genomic_DNA"/>
</dbReference>
<keyword evidence="2 4" id="KW-0472">Membrane</keyword>
<comment type="subcellular location">
    <subcellularLocation>
        <location evidence="4">Cell outer membrane</location>
        <topology evidence="4">Lipid-anchor</topology>
    </subcellularLocation>
</comment>
<feature type="chain" id="PRO_5046974673" description="Outer membrane protein assembly factor BamB" evidence="5">
    <location>
        <begin position="21"/>
        <end position="406"/>
    </location>
</feature>
<evidence type="ECO:0000256" key="1">
    <source>
        <dbReference type="ARBA" id="ARBA00022729"/>
    </source>
</evidence>
<dbReference type="PANTHER" id="PTHR34512:SF30">
    <property type="entry name" value="OUTER MEMBRANE PROTEIN ASSEMBLY FACTOR BAMB"/>
    <property type="match status" value="1"/>
</dbReference>
<keyword evidence="8" id="KW-1185">Reference proteome</keyword>
<keyword evidence="3 4" id="KW-0998">Cell outer membrane</keyword>
<accession>A0ABS0BYD6</accession>
<dbReference type="PROSITE" id="PS51257">
    <property type="entry name" value="PROKAR_LIPOPROTEIN"/>
    <property type="match status" value="1"/>
</dbReference>
<evidence type="ECO:0000256" key="4">
    <source>
        <dbReference type="HAMAP-Rule" id="MF_00923"/>
    </source>
</evidence>
<keyword evidence="4" id="KW-0564">Palmitate</keyword>
<dbReference type="PANTHER" id="PTHR34512">
    <property type="entry name" value="CELL SURFACE PROTEIN"/>
    <property type="match status" value="1"/>
</dbReference>
<evidence type="ECO:0000259" key="6">
    <source>
        <dbReference type="Pfam" id="PF13360"/>
    </source>
</evidence>
<gene>
    <name evidence="4 7" type="primary">bamB</name>
    <name evidence="7" type="ORF">H8792_010685</name>
</gene>
<dbReference type="RefSeq" id="WP_185978953.1">
    <property type="nucleotide sequence ID" value="NZ_JACBGI020000028.1"/>
</dbReference>
<evidence type="ECO:0000256" key="3">
    <source>
        <dbReference type="ARBA" id="ARBA00023237"/>
    </source>
</evidence>
<comment type="caution">
    <text evidence="7">The sequence shown here is derived from an EMBL/GenBank/DDBJ whole genome shotgun (WGS) entry which is preliminary data.</text>
</comment>
<comment type="function">
    <text evidence="4">Part of the outer membrane protein assembly complex, which is involved in assembly and insertion of beta-barrel proteins into the outer membrane.</text>
</comment>
<dbReference type="Proteomes" id="UP001193680">
    <property type="component" value="Unassembled WGS sequence"/>
</dbReference>
<dbReference type="NCBIfam" id="TIGR03300">
    <property type="entry name" value="assembly_YfgL"/>
    <property type="match status" value="1"/>
</dbReference>
<feature type="domain" description="Pyrrolo-quinoline quinone repeat" evidence="6">
    <location>
        <begin position="71"/>
        <end position="307"/>
    </location>
</feature>
<reference evidence="7 8" key="1">
    <citation type="submission" date="2020-06" db="EMBL/GenBank/DDBJ databases">
        <authorList>
            <person name="Scott K."/>
        </authorList>
    </citation>
    <scope>NUCLEOTIDE SEQUENCE [LARGE SCALE GENOMIC DNA]</scope>
    <source>
        <strain evidence="7 8">HH1</strain>
    </source>
</reference>
<dbReference type="HAMAP" id="MF_00923">
    <property type="entry name" value="OM_assembly_BamB"/>
    <property type="match status" value="1"/>
</dbReference>
<dbReference type="InterPro" id="IPR011047">
    <property type="entry name" value="Quinoprotein_ADH-like_sf"/>
</dbReference>
<evidence type="ECO:0000313" key="7">
    <source>
        <dbReference type="EMBL" id="MBF6058807.1"/>
    </source>
</evidence>
<proteinExistence type="inferred from homology"/>
<evidence type="ECO:0000313" key="8">
    <source>
        <dbReference type="Proteomes" id="UP001193680"/>
    </source>
</evidence>
<comment type="subunit">
    <text evidence="4">Part of the Bam complex.</text>
</comment>
<protein>
    <recommendedName>
        <fullName evidence="4">Outer membrane protein assembly factor BamB</fullName>
    </recommendedName>
</protein>
<reference evidence="7 8" key="2">
    <citation type="submission" date="2020-11" db="EMBL/GenBank/DDBJ databases">
        <title>Sulfur oxidizing isolate from Hospital Hole Sinkhole.</title>
        <authorList>
            <person name="Scott K.M."/>
        </authorList>
    </citation>
    <scope>NUCLEOTIDE SEQUENCE [LARGE SCALE GENOMIC DNA]</scope>
    <source>
        <strain evidence="7 8">HH1</strain>
    </source>
</reference>
<dbReference type="Gene3D" id="2.130.10.10">
    <property type="entry name" value="YVTN repeat-like/Quinoprotein amine dehydrogenase"/>
    <property type="match status" value="1"/>
</dbReference>
<feature type="signal peptide" evidence="5">
    <location>
        <begin position="1"/>
        <end position="20"/>
    </location>
</feature>
<keyword evidence="4" id="KW-0449">Lipoprotein</keyword>
<dbReference type="InterPro" id="IPR017687">
    <property type="entry name" value="BamB"/>
</dbReference>
<name>A0ABS0BYD6_9GAMM</name>